<proteinExistence type="predicted"/>
<name>A0ABU7URR2_9CLOT</name>
<organism evidence="1 2">
    <name type="scientific">Clostridium frigoriphilum</name>
    <dbReference type="NCBI Taxonomy" id="443253"/>
    <lineage>
        <taxon>Bacteria</taxon>
        <taxon>Bacillati</taxon>
        <taxon>Bacillota</taxon>
        <taxon>Clostridia</taxon>
        <taxon>Eubacteriales</taxon>
        <taxon>Clostridiaceae</taxon>
        <taxon>Clostridium</taxon>
    </lineage>
</organism>
<keyword evidence="2" id="KW-1185">Reference proteome</keyword>
<reference evidence="1 2" key="1">
    <citation type="submission" date="2023-11" db="EMBL/GenBank/DDBJ databases">
        <title>Draft genome sequence of a psychrophilic Clostridium strain from permafrost water brine.</title>
        <authorList>
            <person name="Shcherbakova V.A."/>
            <person name="Trubitsyn V.E."/>
            <person name="Zakharyuk A.G."/>
        </authorList>
    </citation>
    <scope>NUCLEOTIDE SEQUENCE [LARGE SCALE GENOMIC DNA]</scope>
    <source>
        <strain evidence="1 2">14F</strain>
    </source>
</reference>
<keyword evidence="1" id="KW-0689">Ribosomal protein</keyword>
<sequence length="72" mass="7848">MGKIMNYAVALGLMGIGLLVGIEGNISLIRSDIKRINTNVNRIAEQVGVLDTVTDELKSLILEGKRIKAIKR</sequence>
<dbReference type="EMBL" id="JAZHFS010000019">
    <property type="protein sequence ID" value="MEF2114090.1"/>
    <property type="molecule type" value="Genomic_DNA"/>
</dbReference>
<protein>
    <submittedName>
        <fullName evidence="1">50S ribosomal protein L7/L12</fullName>
    </submittedName>
</protein>
<comment type="caution">
    <text evidence="1">The sequence shown here is derived from an EMBL/GenBank/DDBJ whole genome shotgun (WGS) entry which is preliminary data.</text>
</comment>
<gene>
    <name evidence="1" type="ORF">SJI18_17500</name>
</gene>
<evidence type="ECO:0000313" key="2">
    <source>
        <dbReference type="Proteomes" id="UP001498469"/>
    </source>
</evidence>
<dbReference type="RefSeq" id="WP_216252752.1">
    <property type="nucleotide sequence ID" value="NZ_JAZHFS010000019.1"/>
</dbReference>
<keyword evidence="1" id="KW-0687">Ribonucleoprotein</keyword>
<evidence type="ECO:0000313" key="1">
    <source>
        <dbReference type="EMBL" id="MEF2114090.1"/>
    </source>
</evidence>
<dbReference type="GO" id="GO:0005840">
    <property type="term" value="C:ribosome"/>
    <property type="evidence" value="ECO:0007669"/>
    <property type="project" value="UniProtKB-KW"/>
</dbReference>
<accession>A0ABU7URR2</accession>
<dbReference type="Proteomes" id="UP001498469">
    <property type="component" value="Unassembled WGS sequence"/>
</dbReference>